<evidence type="ECO:0000256" key="2">
    <source>
        <dbReference type="ARBA" id="ARBA00010474"/>
    </source>
</evidence>
<evidence type="ECO:0000256" key="6">
    <source>
        <dbReference type="ARBA" id="ARBA00025643"/>
    </source>
</evidence>
<protein>
    <recommendedName>
        <fullName evidence="3 7">Flagella basal body P-ring formation protein FlgA</fullName>
    </recommendedName>
</protein>
<evidence type="ECO:0000256" key="3">
    <source>
        <dbReference type="ARBA" id="ARBA00014754"/>
    </source>
</evidence>
<dbReference type="InterPro" id="IPR041231">
    <property type="entry name" value="FlgA_N"/>
</dbReference>
<comment type="similarity">
    <text evidence="2 7">Belongs to the FlgA family.</text>
</comment>
<dbReference type="Pfam" id="PF13144">
    <property type="entry name" value="ChapFlgA"/>
    <property type="match status" value="1"/>
</dbReference>
<feature type="domain" description="SAF" evidence="8">
    <location>
        <begin position="109"/>
        <end position="171"/>
    </location>
</feature>
<evidence type="ECO:0000259" key="8">
    <source>
        <dbReference type="SMART" id="SM00858"/>
    </source>
</evidence>
<evidence type="ECO:0000313" key="9">
    <source>
        <dbReference type="EMBL" id="HEB96202.1"/>
    </source>
</evidence>
<comment type="subcellular location">
    <subcellularLocation>
        <location evidence="1 7">Periplasm</location>
    </subcellularLocation>
</comment>
<reference evidence="9" key="1">
    <citation type="journal article" date="2020" name="mSystems">
        <title>Genome- and Community-Level Interaction Insights into Carbon Utilization and Element Cycling Functions of Hydrothermarchaeota in Hydrothermal Sediment.</title>
        <authorList>
            <person name="Zhou Z."/>
            <person name="Liu Y."/>
            <person name="Xu W."/>
            <person name="Pan J."/>
            <person name="Luo Z.H."/>
            <person name="Li M."/>
        </authorList>
    </citation>
    <scope>NUCLEOTIDE SEQUENCE [LARGE SCALE GENOMIC DNA]</scope>
    <source>
        <strain evidence="9">HyVt-443</strain>
    </source>
</reference>
<evidence type="ECO:0000256" key="4">
    <source>
        <dbReference type="ARBA" id="ARBA00022729"/>
    </source>
</evidence>
<sequence length="234" mass="25220">MIRPAPGVAVLLLLLLVPLTGATAADESHRRILDAVRRHLQADYGDEPGLSIRIDPLDRRLRLPRCDTALETFSPGNRRRGARQTVGVRCPASGQGWSLYVSTTISLRKPVLVAARTVPRGSPLTRADVRLETRDVAALHRGYLERPEQLLGQAPKRDLAPGQVIGPGLLGARKVIRRGSRVTILGRIGAIKVRMAGRALGDAAVGERVRVENSSSKRRIEATAVAAGIVEVAL</sequence>
<keyword evidence="9" id="KW-0282">Flagellum</keyword>
<dbReference type="InterPro" id="IPR017585">
    <property type="entry name" value="SAF_FlgA"/>
</dbReference>
<organism evidence="9">
    <name type="scientific">Sedimenticola thiotaurini</name>
    <dbReference type="NCBI Taxonomy" id="1543721"/>
    <lineage>
        <taxon>Bacteria</taxon>
        <taxon>Pseudomonadati</taxon>
        <taxon>Pseudomonadota</taxon>
        <taxon>Gammaproteobacteria</taxon>
        <taxon>Chromatiales</taxon>
        <taxon>Sedimenticolaceae</taxon>
        <taxon>Sedimenticola</taxon>
    </lineage>
</organism>
<comment type="function">
    <text evidence="6 7">Involved in the assembly process of the P-ring formation. It may associate with FlgF on the rod constituting a structure essential for the P-ring assembly or may act as a modulator protein for the P-ring assembly.</text>
</comment>
<comment type="caution">
    <text evidence="9">The sequence shown here is derived from an EMBL/GenBank/DDBJ whole genome shotgun (WGS) entry which is preliminary data.</text>
</comment>
<keyword evidence="9" id="KW-0969">Cilium</keyword>
<name>A0A831WAJ1_9GAMM</name>
<keyword evidence="9" id="KW-0966">Cell projection</keyword>
<dbReference type="CDD" id="cd11614">
    <property type="entry name" value="SAF_CpaB_FlgA_like"/>
    <property type="match status" value="1"/>
</dbReference>
<keyword evidence="4" id="KW-0732">Signal</keyword>
<dbReference type="Pfam" id="PF17656">
    <property type="entry name" value="ChapFlgA_N"/>
    <property type="match status" value="1"/>
</dbReference>
<dbReference type="PANTHER" id="PTHR36307:SF1">
    <property type="entry name" value="FLAGELLA BASAL BODY P-RING FORMATION PROTEIN FLGA"/>
    <property type="match status" value="1"/>
</dbReference>
<dbReference type="NCBIfam" id="TIGR03170">
    <property type="entry name" value="flgA_cterm"/>
    <property type="match status" value="1"/>
</dbReference>
<dbReference type="AlphaFoldDB" id="A0A831WAJ1"/>
<keyword evidence="5 7" id="KW-0574">Periplasm</keyword>
<dbReference type="EMBL" id="DRKP01000080">
    <property type="protein sequence ID" value="HEB96202.1"/>
    <property type="molecule type" value="Genomic_DNA"/>
</dbReference>
<dbReference type="Proteomes" id="UP000886251">
    <property type="component" value="Unassembled WGS sequence"/>
</dbReference>
<evidence type="ECO:0000256" key="1">
    <source>
        <dbReference type="ARBA" id="ARBA00004418"/>
    </source>
</evidence>
<dbReference type="InterPro" id="IPR013974">
    <property type="entry name" value="SAF"/>
</dbReference>
<dbReference type="GO" id="GO:0044780">
    <property type="term" value="P:bacterial-type flagellum assembly"/>
    <property type="evidence" value="ECO:0007669"/>
    <property type="project" value="InterPro"/>
</dbReference>
<keyword evidence="7" id="KW-1005">Bacterial flagellum biogenesis</keyword>
<dbReference type="SMART" id="SM00858">
    <property type="entry name" value="SAF"/>
    <property type="match status" value="1"/>
</dbReference>
<evidence type="ECO:0000256" key="5">
    <source>
        <dbReference type="ARBA" id="ARBA00022764"/>
    </source>
</evidence>
<dbReference type="PANTHER" id="PTHR36307">
    <property type="entry name" value="FLAGELLA BASAL BODY P-RING FORMATION PROTEIN FLGA"/>
    <property type="match status" value="1"/>
</dbReference>
<dbReference type="InterPro" id="IPR039246">
    <property type="entry name" value="Flagellar_FlgA"/>
</dbReference>
<accession>A0A831WAJ1</accession>
<evidence type="ECO:0000256" key="7">
    <source>
        <dbReference type="RuleBase" id="RU362063"/>
    </source>
</evidence>
<dbReference type="Gene3D" id="2.30.30.760">
    <property type="match status" value="1"/>
</dbReference>
<dbReference type="GO" id="GO:0042597">
    <property type="term" value="C:periplasmic space"/>
    <property type="evidence" value="ECO:0007669"/>
    <property type="project" value="UniProtKB-SubCell"/>
</dbReference>
<dbReference type="Gene3D" id="3.90.1210.10">
    <property type="entry name" value="Antifreeze-like/N-acetylneuraminic acid synthase C-terminal domain"/>
    <property type="match status" value="1"/>
</dbReference>
<proteinExistence type="inferred from homology"/>
<gene>
    <name evidence="9" type="primary">flgA</name>
    <name evidence="9" type="ORF">ENI96_07210</name>
</gene>